<organism evidence="3 4">
    <name type="scientific">SAR86 cluster bacterium</name>
    <dbReference type="NCBI Taxonomy" id="2030880"/>
    <lineage>
        <taxon>Bacteria</taxon>
        <taxon>Pseudomonadati</taxon>
        <taxon>Pseudomonadota</taxon>
        <taxon>Gammaproteobacteria</taxon>
        <taxon>SAR86 cluster</taxon>
    </lineage>
</organism>
<dbReference type="EC" id="6.3.3.2" evidence="2"/>
<dbReference type="GO" id="GO:0046872">
    <property type="term" value="F:metal ion binding"/>
    <property type="evidence" value="ECO:0007669"/>
    <property type="project" value="UniProtKB-KW"/>
</dbReference>
<dbReference type="GO" id="GO:0035999">
    <property type="term" value="P:tetrahydrofolate interconversion"/>
    <property type="evidence" value="ECO:0007669"/>
    <property type="project" value="TreeGrafter"/>
</dbReference>
<dbReference type="GO" id="GO:0009396">
    <property type="term" value="P:folic acid-containing compound biosynthetic process"/>
    <property type="evidence" value="ECO:0007669"/>
    <property type="project" value="TreeGrafter"/>
</dbReference>
<dbReference type="SUPFAM" id="SSF100950">
    <property type="entry name" value="NagB/RpiA/CoA transferase-like"/>
    <property type="match status" value="1"/>
</dbReference>
<accession>A0A520MZ49</accession>
<keyword evidence="1 2" id="KW-0067">ATP-binding</keyword>
<feature type="binding site" evidence="1">
    <location>
        <begin position="7"/>
        <end position="11"/>
    </location>
    <ligand>
        <name>ATP</name>
        <dbReference type="ChEBI" id="CHEBI:30616"/>
    </ligand>
</feature>
<dbReference type="InterPro" id="IPR024185">
    <property type="entry name" value="FTHF_cligase-like_sf"/>
</dbReference>
<dbReference type="EMBL" id="SHBE01000004">
    <property type="protein sequence ID" value="RZO26453.1"/>
    <property type="molecule type" value="Genomic_DNA"/>
</dbReference>
<evidence type="ECO:0000313" key="4">
    <source>
        <dbReference type="Proteomes" id="UP000315825"/>
    </source>
</evidence>
<feature type="binding site" evidence="1">
    <location>
        <begin position="125"/>
        <end position="133"/>
    </location>
    <ligand>
        <name>ATP</name>
        <dbReference type="ChEBI" id="CHEBI:30616"/>
    </ligand>
</feature>
<dbReference type="PANTHER" id="PTHR23407">
    <property type="entry name" value="ATPASE INHIBITOR/5-FORMYLTETRAHYDROFOLATE CYCLO-LIGASE"/>
    <property type="match status" value="1"/>
</dbReference>
<proteinExistence type="inferred from homology"/>
<dbReference type="AlphaFoldDB" id="A0A520MZ49"/>
<keyword evidence="2" id="KW-0460">Magnesium</keyword>
<comment type="cofactor">
    <cofactor evidence="2">
        <name>Mg(2+)</name>
        <dbReference type="ChEBI" id="CHEBI:18420"/>
    </cofactor>
</comment>
<sequence>MIQICIKEKIRKKILSKRLTLSSEEVIYLSNKINTKISQLEDFKRSTRIGTYISIKNEPIIERCANKKYASPKVLKDEIRFIKIQKNFKKGKFDIKEPYPSIYCDTNKLDILLIPLIAFNARLERIGFGRGYYDKLLSNICFQDKRPLFWGIGYEFQKVDEVFGTDLDIQLDRVITEKNIYE</sequence>
<name>A0A520MZ49_9GAMM</name>
<protein>
    <recommendedName>
        <fullName evidence="2">5-formyltetrahydrofolate cyclo-ligase</fullName>
        <ecNumber evidence="2">6.3.3.2</ecNumber>
    </recommendedName>
</protein>
<feature type="binding site" evidence="1">
    <location>
        <position position="53"/>
    </location>
    <ligand>
        <name>substrate</name>
    </ligand>
</feature>
<gene>
    <name evidence="3" type="ORF">EVA92_02850</name>
</gene>
<dbReference type="NCBIfam" id="TIGR02727">
    <property type="entry name" value="MTHFS_bact"/>
    <property type="match status" value="1"/>
</dbReference>
<evidence type="ECO:0000256" key="2">
    <source>
        <dbReference type="RuleBase" id="RU361279"/>
    </source>
</evidence>
<dbReference type="PANTHER" id="PTHR23407:SF11">
    <property type="entry name" value="CHROMOSOME UNDETERMINED SCAFFOLD_24, WHOLE GENOME SHOTGUN SEQUENCE"/>
    <property type="match status" value="1"/>
</dbReference>
<comment type="similarity">
    <text evidence="2">Belongs to the 5-formyltetrahydrofolate cyclo-ligase family.</text>
</comment>
<dbReference type="PIRSF" id="PIRSF006806">
    <property type="entry name" value="FTHF_cligase"/>
    <property type="match status" value="1"/>
</dbReference>
<keyword evidence="1 2" id="KW-0547">Nucleotide-binding</keyword>
<dbReference type="GO" id="GO:0030272">
    <property type="term" value="F:5-formyltetrahydrofolate cyclo-ligase activity"/>
    <property type="evidence" value="ECO:0007669"/>
    <property type="project" value="UniProtKB-EC"/>
</dbReference>
<dbReference type="Proteomes" id="UP000315825">
    <property type="component" value="Unassembled WGS sequence"/>
</dbReference>
<comment type="catalytic activity">
    <reaction evidence="2">
        <text>(6S)-5-formyl-5,6,7,8-tetrahydrofolate + ATP = (6R)-5,10-methenyltetrahydrofolate + ADP + phosphate</text>
        <dbReference type="Rhea" id="RHEA:10488"/>
        <dbReference type="ChEBI" id="CHEBI:30616"/>
        <dbReference type="ChEBI" id="CHEBI:43474"/>
        <dbReference type="ChEBI" id="CHEBI:57455"/>
        <dbReference type="ChEBI" id="CHEBI:57457"/>
        <dbReference type="ChEBI" id="CHEBI:456216"/>
        <dbReference type="EC" id="6.3.3.2"/>
    </reaction>
</comment>
<keyword evidence="3" id="KW-0436">Ligase</keyword>
<dbReference type="InterPro" id="IPR037171">
    <property type="entry name" value="NagB/RpiA_transferase-like"/>
</dbReference>
<evidence type="ECO:0000256" key="1">
    <source>
        <dbReference type="PIRSR" id="PIRSR006806-1"/>
    </source>
</evidence>
<dbReference type="GO" id="GO:0005524">
    <property type="term" value="F:ATP binding"/>
    <property type="evidence" value="ECO:0007669"/>
    <property type="project" value="UniProtKB-KW"/>
</dbReference>
<comment type="caution">
    <text evidence="3">The sequence shown here is derived from an EMBL/GenBank/DDBJ whole genome shotgun (WGS) entry which is preliminary data.</text>
</comment>
<dbReference type="Pfam" id="PF01812">
    <property type="entry name" value="5-FTHF_cyc-lig"/>
    <property type="match status" value="1"/>
</dbReference>
<evidence type="ECO:0000313" key="3">
    <source>
        <dbReference type="EMBL" id="RZO26453.1"/>
    </source>
</evidence>
<dbReference type="Gene3D" id="3.40.50.10420">
    <property type="entry name" value="NagB/RpiA/CoA transferase-like"/>
    <property type="match status" value="1"/>
</dbReference>
<reference evidence="3 4" key="1">
    <citation type="submission" date="2019-02" db="EMBL/GenBank/DDBJ databases">
        <title>Prokaryotic population dynamics and viral predation in marine succession experiment using metagenomics: the confinement effect.</title>
        <authorList>
            <person name="Haro-Moreno J.M."/>
            <person name="Rodriguez-Valera F."/>
            <person name="Lopez-Perez M."/>
        </authorList>
    </citation>
    <scope>NUCLEOTIDE SEQUENCE [LARGE SCALE GENOMIC DNA]</scope>
    <source>
        <strain evidence="3">MED-G159</strain>
    </source>
</reference>
<feature type="binding site" evidence="1">
    <location>
        <position position="58"/>
    </location>
    <ligand>
        <name>substrate</name>
    </ligand>
</feature>
<dbReference type="InterPro" id="IPR002698">
    <property type="entry name" value="FTHF_cligase"/>
</dbReference>
<keyword evidence="2" id="KW-0479">Metal-binding</keyword>